<gene>
    <name evidence="2" type="ORF">V6N11_061379</name>
</gene>
<feature type="transmembrane region" description="Helical" evidence="1">
    <location>
        <begin position="64"/>
        <end position="84"/>
    </location>
</feature>
<evidence type="ECO:0000313" key="3">
    <source>
        <dbReference type="Proteomes" id="UP001396334"/>
    </source>
</evidence>
<accession>A0ABR2NVJ7</accession>
<evidence type="ECO:0000313" key="2">
    <source>
        <dbReference type="EMBL" id="KAK8980165.1"/>
    </source>
</evidence>
<keyword evidence="3" id="KW-1185">Reference proteome</keyword>
<evidence type="ECO:0000256" key="1">
    <source>
        <dbReference type="SAM" id="Phobius"/>
    </source>
</evidence>
<name>A0ABR2NVJ7_9ROSI</name>
<comment type="caution">
    <text evidence="2">The sequence shown here is derived from an EMBL/GenBank/DDBJ whole genome shotgun (WGS) entry which is preliminary data.</text>
</comment>
<protein>
    <submittedName>
        <fullName evidence="2">Uncharacterized protein</fullName>
    </submittedName>
</protein>
<keyword evidence="1" id="KW-1133">Transmembrane helix</keyword>
<keyword evidence="1" id="KW-0812">Transmembrane</keyword>
<keyword evidence="1" id="KW-0472">Membrane</keyword>
<feature type="transmembrane region" description="Helical" evidence="1">
    <location>
        <begin position="30"/>
        <end position="52"/>
    </location>
</feature>
<dbReference type="EMBL" id="JBBPBN010000097">
    <property type="protein sequence ID" value="KAK8980165.1"/>
    <property type="molecule type" value="Genomic_DNA"/>
</dbReference>
<dbReference type="Proteomes" id="UP001396334">
    <property type="component" value="Unassembled WGS sequence"/>
</dbReference>
<reference evidence="2 3" key="1">
    <citation type="journal article" date="2024" name="G3 (Bethesda)">
        <title>Genome assembly of Hibiscus sabdariffa L. provides insights into metabolisms of medicinal natural products.</title>
        <authorList>
            <person name="Kim T."/>
        </authorList>
    </citation>
    <scope>NUCLEOTIDE SEQUENCE [LARGE SCALE GENOMIC DNA]</scope>
    <source>
        <strain evidence="2">TK-2024</strain>
        <tissue evidence="2">Old leaves</tissue>
    </source>
</reference>
<proteinExistence type="predicted"/>
<sequence>MDSILLVSLFYANQKPVYEPEPEKQPMDFPYWTMVMSTASATGVSICFLVLFETSFMSFDSHRCSQLSLLLSILILTNALSLYYDESFTSFDPNWIHSVGG</sequence>
<organism evidence="2 3">
    <name type="scientific">Hibiscus sabdariffa</name>
    <name type="common">roselle</name>
    <dbReference type="NCBI Taxonomy" id="183260"/>
    <lineage>
        <taxon>Eukaryota</taxon>
        <taxon>Viridiplantae</taxon>
        <taxon>Streptophyta</taxon>
        <taxon>Embryophyta</taxon>
        <taxon>Tracheophyta</taxon>
        <taxon>Spermatophyta</taxon>
        <taxon>Magnoliopsida</taxon>
        <taxon>eudicotyledons</taxon>
        <taxon>Gunneridae</taxon>
        <taxon>Pentapetalae</taxon>
        <taxon>rosids</taxon>
        <taxon>malvids</taxon>
        <taxon>Malvales</taxon>
        <taxon>Malvaceae</taxon>
        <taxon>Malvoideae</taxon>
        <taxon>Hibiscus</taxon>
    </lineage>
</organism>